<reference evidence="3 4" key="1">
    <citation type="submission" date="2024-09" db="EMBL/GenBank/DDBJ databases">
        <authorList>
            <person name="Sun Q."/>
            <person name="Mori K."/>
        </authorList>
    </citation>
    <scope>NUCLEOTIDE SEQUENCE [LARGE SCALE GENOMIC DNA]</scope>
    <source>
        <strain evidence="3 4">JCM 12763</strain>
    </source>
</reference>
<dbReference type="SUPFAM" id="SSF52402">
    <property type="entry name" value="Adenine nucleotide alpha hydrolases-like"/>
    <property type="match status" value="1"/>
</dbReference>
<dbReference type="Proteomes" id="UP001589613">
    <property type="component" value="Unassembled WGS sequence"/>
</dbReference>
<proteinExistence type="inferred from homology"/>
<dbReference type="PANTHER" id="PTHR46268">
    <property type="entry name" value="STRESS RESPONSE PROTEIN NHAX"/>
    <property type="match status" value="1"/>
</dbReference>
<evidence type="ECO:0000256" key="1">
    <source>
        <dbReference type="ARBA" id="ARBA00008791"/>
    </source>
</evidence>
<evidence type="ECO:0000259" key="2">
    <source>
        <dbReference type="Pfam" id="PF00582"/>
    </source>
</evidence>
<comment type="caution">
    <text evidence="3">The sequence shown here is derived from an EMBL/GenBank/DDBJ whole genome shotgun (WGS) entry which is preliminary data.</text>
</comment>
<dbReference type="InterPro" id="IPR006015">
    <property type="entry name" value="Universal_stress_UspA"/>
</dbReference>
<dbReference type="InterPro" id="IPR006016">
    <property type="entry name" value="UspA"/>
</dbReference>
<gene>
    <name evidence="3" type="ORF">ACFFN0_12610</name>
</gene>
<feature type="domain" description="UspA" evidence="2">
    <location>
        <begin position="5"/>
        <end position="141"/>
    </location>
</feature>
<dbReference type="Pfam" id="PF00582">
    <property type="entry name" value="Usp"/>
    <property type="match status" value="1"/>
</dbReference>
<dbReference type="EMBL" id="JBHMAX010000023">
    <property type="protein sequence ID" value="MFB9732884.1"/>
    <property type="molecule type" value="Genomic_DNA"/>
</dbReference>
<dbReference type="PRINTS" id="PR01438">
    <property type="entry name" value="UNVRSLSTRESS"/>
</dbReference>
<evidence type="ECO:0000313" key="3">
    <source>
        <dbReference type="EMBL" id="MFB9732884.1"/>
    </source>
</evidence>
<keyword evidence="4" id="KW-1185">Reference proteome</keyword>
<dbReference type="RefSeq" id="WP_181409563.1">
    <property type="nucleotide sequence ID" value="NZ_JBHMAX010000023.1"/>
</dbReference>
<dbReference type="InterPro" id="IPR014729">
    <property type="entry name" value="Rossmann-like_a/b/a_fold"/>
</dbReference>
<dbReference type="PANTHER" id="PTHR46268:SF6">
    <property type="entry name" value="UNIVERSAL STRESS PROTEIN UP12"/>
    <property type="match status" value="1"/>
</dbReference>
<comment type="similarity">
    <text evidence="1">Belongs to the universal stress protein A family.</text>
</comment>
<sequence length="147" mass="16071">MTSARRILLATDGSPTAALARERAVDLVRFTGAQLHVVHVALASPWTSPRPLGEQHRRRLLDDARPVLDAELAALREAGVDAIPHLRLGRPPHEVLRVQDETQADLVVIGSRGLNAFTRVLLGDDAETILRHAPCDVLVVRPPSKEK</sequence>
<protein>
    <submittedName>
        <fullName evidence="3">Universal stress protein</fullName>
    </submittedName>
</protein>
<evidence type="ECO:0000313" key="4">
    <source>
        <dbReference type="Proteomes" id="UP001589613"/>
    </source>
</evidence>
<accession>A0ABV5V524</accession>
<dbReference type="Gene3D" id="3.40.50.620">
    <property type="entry name" value="HUPs"/>
    <property type="match status" value="1"/>
</dbReference>
<dbReference type="CDD" id="cd00293">
    <property type="entry name" value="USP-like"/>
    <property type="match status" value="1"/>
</dbReference>
<organism evidence="3 4">
    <name type="scientific">Ornithinimicrobium kibberense</name>
    <dbReference type="NCBI Taxonomy" id="282060"/>
    <lineage>
        <taxon>Bacteria</taxon>
        <taxon>Bacillati</taxon>
        <taxon>Actinomycetota</taxon>
        <taxon>Actinomycetes</taxon>
        <taxon>Micrococcales</taxon>
        <taxon>Ornithinimicrobiaceae</taxon>
        <taxon>Ornithinimicrobium</taxon>
    </lineage>
</organism>
<name>A0ABV5V524_9MICO</name>